<dbReference type="Gene3D" id="2.40.370.10">
    <property type="entry name" value="AttH-like domain"/>
    <property type="match status" value="2"/>
</dbReference>
<proteinExistence type="predicted"/>
<keyword evidence="3" id="KW-1185">Reference proteome</keyword>
<dbReference type="Pfam" id="PF17186">
    <property type="entry name" value="Lipocalin_9"/>
    <property type="match status" value="1"/>
</dbReference>
<dbReference type="Pfam" id="PF07143">
    <property type="entry name" value="CrtC"/>
    <property type="match status" value="1"/>
</dbReference>
<gene>
    <name evidence="2" type="ORF">METEAL_11780</name>
</gene>
<dbReference type="EMBL" id="AP027080">
    <property type="protein sequence ID" value="BDU72004.1"/>
    <property type="molecule type" value="Genomic_DNA"/>
</dbReference>
<evidence type="ECO:0000313" key="2">
    <source>
        <dbReference type="EMBL" id="BDU72004.1"/>
    </source>
</evidence>
<accession>A0AA48K7L4</accession>
<dbReference type="AlphaFoldDB" id="A0AA48K7L4"/>
<evidence type="ECO:0000259" key="1">
    <source>
        <dbReference type="Pfam" id="PF07143"/>
    </source>
</evidence>
<name>A0AA48K7L4_9BACT</name>
<dbReference type="PANTHER" id="PTHR38591">
    <property type="entry name" value="HYDROLASE"/>
    <property type="match status" value="1"/>
</dbReference>
<evidence type="ECO:0000313" key="3">
    <source>
        <dbReference type="Proteomes" id="UP001238179"/>
    </source>
</evidence>
<dbReference type="KEGG" id="msil:METEAL_11780"/>
<dbReference type="SUPFAM" id="SSF159245">
    <property type="entry name" value="AttH-like"/>
    <property type="match status" value="1"/>
</dbReference>
<dbReference type="PANTHER" id="PTHR38591:SF1">
    <property type="entry name" value="BLL1000 PROTEIN"/>
    <property type="match status" value="1"/>
</dbReference>
<reference evidence="3" key="1">
    <citation type="journal article" date="2023" name="Int. J. Syst. Evol. Microbiol.">
        <title>Mesoterricola silvestris gen. nov., sp. nov., Mesoterricola sediminis sp. nov., Geothrix oryzae sp. nov., Geothrix edaphica sp. nov., Geothrix rubra sp. nov., and Geothrix limicola sp. nov., six novel members of Acidobacteriota isolated from soils.</title>
        <authorList>
            <person name="Itoh H."/>
            <person name="Sugisawa Y."/>
            <person name="Mise K."/>
            <person name="Xu Z."/>
            <person name="Kuniyasu M."/>
            <person name="Ushijima N."/>
            <person name="Kawano K."/>
            <person name="Kobayashi E."/>
            <person name="Shiratori Y."/>
            <person name="Masuda Y."/>
            <person name="Senoo K."/>
        </authorList>
    </citation>
    <scope>NUCLEOTIDE SEQUENCE [LARGE SCALE GENOMIC DNA]</scope>
    <source>
        <strain evidence="3">W79</strain>
    </source>
</reference>
<dbReference type="InterPro" id="IPR023374">
    <property type="entry name" value="AttH-like_dom_sf"/>
</dbReference>
<protein>
    <submittedName>
        <fullName evidence="2">Carotenoid 1,2-hydratase</fullName>
    </submittedName>
</protein>
<feature type="domain" description="AttH" evidence="1">
    <location>
        <begin position="40"/>
        <end position="210"/>
    </location>
</feature>
<dbReference type="InterPro" id="IPR010791">
    <property type="entry name" value="AttH_dom"/>
</dbReference>
<dbReference type="Proteomes" id="UP001238179">
    <property type="component" value="Chromosome"/>
</dbReference>
<organism evidence="2 3">
    <name type="scientific">Mesoterricola silvestris</name>
    <dbReference type="NCBI Taxonomy" id="2927979"/>
    <lineage>
        <taxon>Bacteria</taxon>
        <taxon>Pseudomonadati</taxon>
        <taxon>Acidobacteriota</taxon>
        <taxon>Holophagae</taxon>
        <taxon>Holophagales</taxon>
        <taxon>Holophagaceae</taxon>
        <taxon>Mesoterricola</taxon>
    </lineage>
</organism>
<dbReference type="RefSeq" id="WP_316414906.1">
    <property type="nucleotide sequence ID" value="NZ_AP027080.1"/>
</dbReference>
<sequence>MKAAALLLSALIAAQPFQPARPGRRFQFPADHGSHPAFATEWWYFTGHLWSADGARRYGYQLTFFREALPAGTWRGSPAWRTDQIHLAHAALTDVGRGAFRFDERLNREGIPASAATGRLELRNASWTARMEGASIHLAFSVGDADLDLDLAVPGPPVVFGEDGVVRKGDDPAAASHYVTFPRLATRGSLKGPVTETLHGLSWMDHEFSSSQLSRGQVGWDWAGIQLRDGRSLMMYRLRRADGSQDPWSLVSEVDPAGRLARATRAFRLQGGPWRSPRSGAAYPLPLRLEAFGDTWTLAPLVPGQELATRLGPRITYWEGACRVLDAQGREAGDAYVELTGYAHSMAGRF</sequence>